<organism evidence="4 5">
    <name type="scientific">Nocardiopsis metallicus</name>
    <dbReference type="NCBI Taxonomy" id="179819"/>
    <lineage>
        <taxon>Bacteria</taxon>
        <taxon>Bacillati</taxon>
        <taxon>Actinomycetota</taxon>
        <taxon>Actinomycetes</taxon>
        <taxon>Streptosporangiales</taxon>
        <taxon>Nocardiopsidaceae</taxon>
        <taxon>Nocardiopsis</taxon>
    </lineage>
</organism>
<evidence type="ECO:0000313" key="4">
    <source>
        <dbReference type="EMBL" id="MBB5492658.1"/>
    </source>
</evidence>
<dbReference type="Pfam" id="PF13559">
    <property type="entry name" value="DUF4129"/>
    <property type="match status" value="1"/>
</dbReference>
<keyword evidence="2" id="KW-0472">Membrane</keyword>
<sequence length="241" mass="25966">MSPLHAAPLEVTREEGRRRAIEELSDPVYGQNEPSLLDRLLMWLGEFLDWLGRAGEGVVPGGWLLAGVLLVVLVLVVAMIFYLRPSRNRRVEAPLHEGEVRTAADHRALSERAEAAGDFAAAVTERLRAISVDLEDRVIISPKAGRTATELAAEAARTLPGEAEGLREGARIFNDVAYGDRAATADTARFMRELDGRLSTARPVLSEPVPAGGAPTGPAEPPGQHSGPAPTDNQPYDEGRR</sequence>
<evidence type="ECO:0000256" key="2">
    <source>
        <dbReference type="SAM" id="Phobius"/>
    </source>
</evidence>
<name>A0A840WRA1_9ACTN</name>
<reference evidence="4 5" key="1">
    <citation type="submission" date="2020-08" db="EMBL/GenBank/DDBJ databases">
        <title>Sequencing the genomes of 1000 actinobacteria strains.</title>
        <authorList>
            <person name="Klenk H.-P."/>
        </authorList>
    </citation>
    <scope>NUCLEOTIDE SEQUENCE [LARGE SCALE GENOMIC DNA]</scope>
    <source>
        <strain evidence="4 5">DSM 44598</strain>
    </source>
</reference>
<evidence type="ECO:0000313" key="5">
    <source>
        <dbReference type="Proteomes" id="UP000579647"/>
    </source>
</evidence>
<dbReference type="EMBL" id="JACHDO010000001">
    <property type="protein sequence ID" value="MBB5492658.1"/>
    <property type="molecule type" value="Genomic_DNA"/>
</dbReference>
<dbReference type="Proteomes" id="UP000579647">
    <property type="component" value="Unassembled WGS sequence"/>
</dbReference>
<evidence type="ECO:0000256" key="1">
    <source>
        <dbReference type="SAM" id="MobiDB-lite"/>
    </source>
</evidence>
<feature type="domain" description="Protein-glutamine gamma-glutamyltransferase-like C-terminal" evidence="3">
    <location>
        <begin position="127"/>
        <end position="194"/>
    </location>
</feature>
<proteinExistence type="predicted"/>
<dbReference type="InterPro" id="IPR025403">
    <property type="entry name" value="TgpA-like_C"/>
</dbReference>
<protein>
    <recommendedName>
        <fullName evidence="3">Protein-glutamine gamma-glutamyltransferase-like C-terminal domain-containing protein</fullName>
    </recommendedName>
</protein>
<gene>
    <name evidence="4" type="ORF">HNR07_003795</name>
</gene>
<feature type="compositionally biased region" description="Low complexity" evidence="1">
    <location>
        <begin position="208"/>
        <end position="217"/>
    </location>
</feature>
<keyword evidence="5" id="KW-1185">Reference proteome</keyword>
<dbReference type="RefSeq" id="WP_184366064.1">
    <property type="nucleotide sequence ID" value="NZ_BAAAKM010000033.1"/>
</dbReference>
<keyword evidence="2" id="KW-1133">Transmembrane helix</keyword>
<accession>A0A840WRA1</accession>
<feature type="transmembrane region" description="Helical" evidence="2">
    <location>
        <begin position="63"/>
        <end position="83"/>
    </location>
</feature>
<feature type="region of interest" description="Disordered" evidence="1">
    <location>
        <begin position="199"/>
        <end position="241"/>
    </location>
</feature>
<comment type="caution">
    <text evidence="4">The sequence shown here is derived from an EMBL/GenBank/DDBJ whole genome shotgun (WGS) entry which is preliminary data.</text>
</comment>
<dbReference type="AlphaFoldDB" id="A0A840WRA1"/>
<evidence type="ECO:0000259" key="3">
    <source>
        <dbReference type="Pfam" id="PF13559"/>
    </source>
</evidence>
<keyword evidence="2" id="KW-0812">Transmembrane</keyword>